<dbReference type="SUPFAM" id="SSF54909">
    <property type="entry name" value="Dimeric alpha+beta barrel"/>
    <property type="match status" value="1"/>
</dbReference>
<dbReference type="AlphaFoldDB" id="A0A4V2EZI6"/>
<evidence type="ECO:0000313" key="2">
    <source>
        <dbReference type="Proteomes" id="UP000293289"/>
    </source>
</evidence>
<comment type="caution">
    <text evidence="1">The sequence shown here is derived from an EMBL/GenBank/DDBJ whole genome shotgun (WGS) entry which is preliminary data.</text>
</comment>
<protein>
    <recommendedName>
        <fullName evidence="3">Antibiotic biosynthesis monooxygenase</fullName>
    </recommendedName>
</protein>
<organism evidence="1 2">
    <name type="scientific">Agromyces ramosus</name>
    <dbReference type="NCBI Taxonomy" id="33879"/>
    <lineage>
        <taxon>Bacteria</taxon>
        <taxon>Bacillati</taxon>
        <taxon>Actinomycetota</taxon>
        <taxon>Actinomycetes</taxon>
        <taxon>Micrococcales</taxon>
        <taxon>Microbacteriaceae</taxon>
        <taxon>Agromyces</taxon>
    </lineage>
</organism>
<evidence type="ECO:0008006" key="3">
    <source>
        <dbReference type="Google" id="ProtNLM"/>
    </source>
</evidence>
<dbReference type="EMBL" id="SGWY01000002">
    <property type="protein sequence ID" value="RZS66620.1"/>
    <property type="molecule type" value="Genomic_DNA"/>
</dbReference>
<dbReference type="RefSeq" id="WP_242609555.1">
    <property type="nucleotide sequence ID" value="NZ_SGWY01000002.1"/>
</dbReference>
<proteinExistence type="predicted"/>
<gene>
    <name evidence="1" type="ORF">EV187_2357</name>
</gene>
<evidence type="ECO:0000313" key="1">
    <source>
        <dbReference type="EMBL" id="RZS66620.1"/>
    </source>
</evidence>
<sequence length="111" mass="12962">MAFAPTVLRSWTGWIRRADREPYREYLERTGLRAYRDTPGNVGAVLLYRDVEDDRTEVRTLSLWRSRADIVAFAGEDIDSAVFYPEDDRYLIDRQTTVEHFDVAWSDLGAE</sequence>
<dbReference type="InterPro" id="IPR011008">
    <property type="entry name" value="Dimeric_a/b-barrel"/>
</dbReference>
<accession>A0A4V2EZI6</accession>
<name>A0A4V2EZI6_9MICO</name>
<dbReference type="Proteomes" id="UP000293289">
    <property type="component" value="Unassembled WGS sequence"/>
</dbReference>
<keyword evidence="2" id="KW-1185">Reference proteome</keyword>
<reference evidence="1 2" key="1">
    <citation type="submission" date="2019-02" db="EMBL/GenBank/DDBJ databases">
        <title>Genomic Encyclopedia of Type Strains, Phase IV (KMG-IV): sequencing the most valuable type-strain genomes for metagenomic binning, comparative biology and taxonomic classification.</title>
        <authorList>
            <person name="Goeker M."/>
        </authorList>
    </citation>
    <scope>NUCLEOTIDE SEQUENCE [LARGE SCALE GENOMIC DNA]</scope>
    <source>
        <strain evidence="1 2">DSM 43045</strain>
    </source>
</reference>